<dbReference type="InterPro" id="IPR000700">
    <property type="entry name" value="PAS-assoc_C"/>
</dbReference>
<dbReference type="CDD" id="cd00130">
    <property type="entry name" value="PAS"/>
    <property type="match status" value="1"/>
</dbReference>
<feature type="compositionally biased region" description="Basic and acidic residues" evidence="17">
    <location>
        <begin position="45"/>
        <end position="69"/>
    </location>
</feature>
<evidence type="ECO:0000256" key="4">
    <source>
        <dbReference type="ARBA" id="ARBA00012438"/>
    </source>
</evidence>
<dbReference type="FunFam" id="1.10.287.130:FF:000038">
    <property type="entry name" value="Sensory transduction histidine kinase"/>
    <property type="match status" value="1"/>
</dbReference>
<evidence type="ECO:0000256" key="14">
    <source>
        <dbReference type="ARBA" id="ARBA00074306"/>
    </source>
</evidence>
<comment type="similarity">
    <text evidence="3">In the N-terminal section; belongs to the phytochrome family.</text>
</comment>
<proteinExistence type="inferred from homology"/>
<dbReference type="CDD" id="cd00156">
    <property type="entry name" value="REC"/>
    <property type="match status" value="1"/>
</dbReference>
<dbReference type="InterPro" id="IPR035965">
    <property type="entry name" value="PAS-like_dom_sf"/>
</dbReference>
<comment type="caution">
    <text evidence="15">Lacks conserved residue(s) required for the propagation of feature annotation.</text>
</comment>
<dbReference type="InterPro" id="IPR013767">
    <property type="entry name" value="PAS_fold"/>
</dbReference>
<dbReference type="PROSITE" id="PS50110">
    <property type="entry name" value="RESPONSE_REGULATORY"/>
    <property type="match status" value="1"/>
</dbReference>
<dbReference type="InterPro" id="IPR036890">
    <property type="entry name" value="HATPase_C_sf"/>
</dbReference>
<evidence type="ECO:0000256" key="9">
    <source>
        <dbReference type="ARBA" id="ARBA00022840"/>
    </source>
</evidence>
<dbReference type="Gene3D" id="3.30.565.10">
    <property type="entry name" value="Histidine kinase-like ATPase, C-terminal domain"/>
    <property type="match status" value="1"/>
</dbReference>
<feature type="region of interest" description="Disordered" evidence="17">
    <location>
        <begin position="716"/>
        <end position="745"/>
    </location>
</feature>
<dbReference type="Gene3D" id="3.30.450.20">
    <property type="entry name" value="PAS domain"/>
    <property type="match status" value="1"/>
</dbReference>
<dbReference type="InterPro" id="IPR001789">
    <property type="entry name" value="Sig_transdc_resp-reg_receiver"/>
</dbReference>
<evidence type="ECO:0000256" key="3">
    <source>
        <dbReference type="ARBA" id="ARBA00006402"/>
    </source>
</evidence>
<dbReference type="PROSITE" id="PS50109">
    <property type="entry name" value="HIS_KIN"/>
    <property type="match status" value="1"/>
</dbReference>
<dbReference type="Pfam" id="PF00072">
    <property type="entry name" value="Response_reg"/>
    <property type="match status" value="1"/>
</dbReference>
<evidence type="ECO:0000256" key="17">
    <source>
        <dbReference type="SAM" id="MobiDB-lite"/>
    </source>
</evidence>
<dbReference type="AlphaFoldDB" id="A0A7W9SN93"/>
<evidence type="ECO:0000256" key="5">
    <source>
        <dbReference type="ARBA" id="ARBA00022553"/>
    </source>
</evidence>
<keyword evidence="10" id="KW-0902">Two-component regulatory system</keyword>
<keyword evidence="7" id="KW-0547">Nucleotide-binding</keyword>
<evidence type="ECO:0000256" key="6">
    <source>
        <dbReference type="ARBA" id="ARBA00022679"/>
    </source>
</evidence>
<evidence type="ECO:0000256" key="2">
    <source>
        <dbReference type="ARBA" id="ARBA00004370"/>
    </source>
</evidence>
<dbReference type="PANTHER" id="PTHR43047:SF72">
    <property type="entry name" value="OSMOSENSING HISTIDINE PROTEIN KINASE SLN1"/>
    <property type="match status" value="1"/>
</dbReference>
<evidence type="ECO:0000256" key="7">
    <source>
        <dbReference type="ARBA" id="ARBA00022741"/>
    </source>
</evidence>
<feature type="domain" description="Response regulatory" evidence="19">
    <location>
        <begin position="596"/>
        <end position="709"/>
    </location>
</feature>
<dbReference type="PANTHER" id="PTHR43047">
    <property type="entry name" value="TWO-COMPONENT HISTIDINE PROTEIN KINASE"/>
    <property type="match status" value="1"/>
</dbReference>
<dbReference type="InterPro" id="IPR000014">
    <property type="entry name" value="PAS"/>
</dbReference>
<feature type="region of interest" description="Disordered" evidence="17">
    <location>
        <begin position="1"/>
        <end position="71"/>
    </location>
</feature>
<feature type="domain" description="Histidine kinase" evidence="18">
    <location>
        <begin position="349"/>
        <end position="571"/>
    </location>
</feature>
<dbReference type="InterPro" id="IPR005467">
    <property type="entry name" value="His_kinase_dom"/>
</dbReference>
<dbReference type="SUPFAM" id="SSF55874">
    <property type="entry name" value="ATPase domain of HSP90 chaperone/DNA topoisomerase II/histidine kinase"/>
    <property type="match status" value="1"/>
</dbReference>
<evidence type="ECO:0000256" key="1">
    <source>
        <dbReference type="ARBA" id="ARBA00000085"/>
    </source>
</evidence>
<evidence type="ECO:0000259" key="20">
    <source>
        <dbReference type="PROSITE" id="PS50112"/>
    </source>
</evidence>
<evidence type="ECO:0000256" key="8">
    <source>
        <dbReference type="ARBA" id="ARBA00022777"/>
    </source>
</evidence>
<feature type="coiled-coil region" evidence="16">
    <location>
        <begin position="127"/>
        <end position="172"/>
    </location>
</feature>
<evidence type="ECO:0000313" key="23">
    <source>
        <dbReference type="Proteomes" id="UP000520814"/>
    </source>
</evidence>
<dbReference type="PROSITE" id="PS00326">
    <property type="entry name" value="TROPOMYOSIN"/>
    <property type="match status" value="1"/>
</dbReference>
<accession>A0A7W9SN93</accession>
<evidence type="ECO:0000256" key="11">
    <source>
        <dbReference type="ARBA" id="ARBA00023054"/>
    </source>
</evidence>
<feature type="region of interest" description="Disordered" evidence="17">
    <location>
        <begin position="565"/>
        <end position="591"/>
    </location>
</feature>
<keyword evidence="11 16" id="KW-0175">Coiled coil</keyword>
<dbReference type="EC" id="2.7.13.3" evidence="4"/>
<dbReference type="GO" id="GO:0005886">
    <property type="term" value="C:plasma membrane"/>
    <property type="evidence" value="ECO:0007669"/>
    <property type="project" value="TreeGrafter"/>
</dbReference>
<gene>
    <name evidence="22" type="ORF">HNQ39_000735</name>
</gene>
<feature type="domain" description="PAC" evidence="21">
    <location>
        <begin position="280"/>
        <end position="332"/>
    </location>
</feature>
<evidence type="ECO:0000259" key="21">
    <source>
        <dbReference type="PROSITE" id="PS50113"/>
    </source>
</evidence>
<dbReference type="SMART" id="SM00388">
    <property type="entry name" value="HisKA"/>
    <property type="match status" value="1"/>
</dbReference>
<keyword evidence="8" id="KW-0418">Kinase</keyword>
<dbReference type="InterPro" id="IPR004358">
    <property type="entry name" value="Sig_transdc_His_kin-like_C"/>
</dbReference>
<dbReference type="EMBL" id="JACHGW010000001">
    <property type="protein sequence ID" value="MBB6048973.1"/>
    <property type="molecule type" value="Genomic_DNA"/>
</dbReference>
<dbReference type="SMART" id="SM00448">
    <property type="entry name" value="REC"/>
    <property type="match status" value="1"/>
</dbReference>
<evidence type="ECO:0000256" key="15">
    <source>
        <dbReference type="PROSITE-ProRule" id="PRU00169"/>
    </source>
</evidence>
<dbReference type="InterPro" id="IPR000533">
    <property type="entry name" value="Tropomyosin"/>
</dbReference>
<dbReference type="Gene3D" id="3.40.50.2300">
    <property type="match status" value="1"/>
</dbReference>
<dbReference type="InterPro" id="IPR003594">
    <property type="entry name" value="HATPase_dom"/>
</dbReference>
<reference evidence="22 23" key="1">
    <citation type="submission" date="2020-08" db="EMBL/GenBank/DDBJ databases">
        <title>Genomic Encyclopedia of Type Strains, Phase IV (KMG-IV): sequencing the most valuable type-strain genomes for metagenomic binning, comparative biology and taxonomic classification.</title>
        <authorList>
            <person name="Goeker M."/>
        </authorList>
    </citation>
    <scope>NUCLEOTIDE SEQUENCE [LARGE SCALE GENOMIC DNA]</scope>
    <source>
        <strain evidence="22 23">DSM 23562</strain>
    </source>
</reference>
<dbReference type="SUPFAM" id="SSF47384">
    <property type="entry name" value="Homodimeric domain of signal transducing histidine kinase"/>
    <property type="match status" value="1"/>
</dbReference>
<dbReference type="InterPro" id="IPR003661">
    <property type="entry name" value="HisK_dim/P_dom"/>
</dbReference>
<keyword evidence="6" id="KW-0808">Transferase</keyword>
<keyword evidence="9" id="KW-0067">ATP-binding</keyword>
<dbReference type="PRINTS" id="PR00344">
    <property type="entry name" value="BCTRLSENSOR"/>
</dbReference>
<dbReference type="CDD" id="cd00082">
    <property type="entry name" value="HisKA"/>
    <property type="match status" value="1"/>
</dbReference>
<dbReference type="PROSITE" id="PS50112">
    <property type="entry name" value="PAS"/>
    <property type="match status" value="1"/>
</dbReference>
<dbReference type="Gene3D" id="1.10.287.130">
    <property type="match status" value="1"/>
</dbReference>
<keyword evidence="5" id="KW-0597">Phosphoprotein</keyword>
<dbReference type="Pfam" id="PF00989">
    <property type="entry name" value="PAS"/>
    <property type="match status" value="1"/>
</dbReference>
<evidence type="ECO:0000256" key="10">
    <source>
        <dbReference type="ARBA" id="ARBA00023012"/>
    </source>
</evidence>
<comment type="subcellular location">
    <subcellularLocation>
        <location evidence="2">Membrane</location>
    </subcellularLocation>
</comment>
<evidence type="ECO:0000256" key="13">
    <source>
        <dbReference type="ARBA" id="ARBA00023306"/>
    </source>
</evidence>
<dbReference type="RefSeq" id="WP_184192593.1">
    <property type="nucleotide sequence ID" value="NZ_JACHGW010000001.1"/>
</dbReference>
<evidence type="ECO:0000259" key="18">
    <source>
        <dbReference type="PROSITE" id="PS50109"/>
    </source>
</evidence>
<keyword evidence="23" id="KW-1185">Reference proteome</keyword>
<dbReference type="SMART" id="SM00091">
    <property type="entry name" value="PAS"/>
    <property type="match status" value="1"/>
</dbReference>
<dbReference type="GO" id="GO:0000155">
    <property type="term" value="F:phosphorelay sensor kinase activity"/>
    <property type="evidence" value="ECO:0007669"/>
    <property type="project" value="InterPro"/>
</dbReference>
<feature type="domain" description="PAS" evidence="20">
    <location>
        <begin position="207"/>
        <end position="277"/>
    </location>
</feature>
<evidence type="ECO:0000256" key="16">
    <source>
        <dbReference type="SAM" id="Coils"/>
    </source>
</evidence>
<dbReference type="InterPro" id="IPR036097">
    <property type="entry name" value="HisK_dim/P_sf"/>
</dbReference>
<dbReference type="SUPFAM" id="SSF52172">
    <property type="entry name" value="CheY-like"/>
    <property type="match status" value="1"/>
</dbReference>
<dbReference type="GO" id="GO:0005524">
    <property type="term" value="F:ATP binding"/>
    <property type="evidence" value="ECO:0007669"/>
    <property type="project" value="UniProtKB-KW"/>
</dbReference>
<evidence type="ECO:0000256" key="12">
    <source>
        <dbReference type="ARBA" id="ARBA00023136"/>
    </source>
</evidence>
<evidence type="ECO:0000313" key="22">
    <source>
        <dbReference type="EMBL" id="MBB6048973.1"/>
    </source>
</evidence>
<protein>
    <recommendedName>
        <fullName evidence="14">Circadian input-output histidine kinase CikA</fullName>
        <ecNumber evidence="4">2.7.13.3</ecNumber>
    </recommendedName>
</protein>
<feature type="compositionally biased region" description="Basic and acidic residues" evidence="17">
    <location>
        <begin position="13"/>
        <end position="37"/>
    </location>
</feature>
<keyword evidence="13" id="KW-0131">Cell cycle</keyword>
<dbReference type="NCBIfam" id="TIGR00229">
    <property type="entry name" value="sensory_box"/>
    <property type="match status" value="1"/>
</dbReference>
<dbReference type="PROSITE" id="PS50113">
    <property type="entry name" value="PAC"/>
    <property type="match status" value="1"/>
</dbReference>
<evidence type="ECO:0000259" key="19">
    <source>
        <dbReference type="PROSITE" id="PS50110"/>
    </source>
</evidence>
<dbReference type="InterPro" id="IPR011006">
    <property type="entry name" value="CheY-like_superfamily"/>
</dbReference>
<organism evidence="22 23">
    <name type="scientific">Armatimonas rosea</name>
    <dbReference type="NCBI Taxonomy" id="685828"/>
    <lineage>
        <taxon>Bacteria</taxon>
        <taxon>Bacillati</taxon>
        <taxon>Armatimonadota</taxon>
        <taxon>Armatimonadia</taxon>
        <taxon>Armatimonadales</taxon>
        <taxon>Armatimonadaceae</taxon>
        <taxon>Armatimonas</taxon>
    </lineage>
</organism>
<dbReference type="Gene3D" id="1.10.287.1490">
    <property type="match status" value="1"/>
</dbReference>
<keyword evidence="12" id="KW-0472">Membrane</keyword>
<sequence>MSYLKGKQLMAEAAKKSSSDKKSSRSSESEAKLKEVEQQLAAKETSFRKELDETARRLKEAEQRAEGLTKDLATQVARVGTLEGGQKALEEQRAQWDAEKASLSSALAAAQASLETASASGASTEELTALKSQLDETRSQLKDVEAKAADAEAQLLKSEERAEQRLNKLTQMSEKVAYELKQTKEALAAAEAAKGSAAPASTPLAGSDIFLNALVESSHDAVCVINEQGKVITWNRAAEAIYGYGQAEALDLEAGLLVAHDSRESFKKAVDRLEDANKPRTLDIYGVRKDGSAFPIEVVLASWKDEATGEKRCVVVTHDVSERRQAEAMRRDKEAAEEANRAKSQFLANMSHELRTPLNAIIGFSEILHDRTFGELTPKQERYVGNILSSGRHLLQLINDILDLSKIEAGRVQLDYAAFSPLTAVRTVDNLVKALLQKKNITLEVEGGTTLPPLIADQAKFKQVLYNLISNAIKFTPENGKVTVVLATAGNGSFLQVDVKDTGIGIKKEDQDRIFREFEQVDNSYSRQQQGTGLGLALVKKFIEMHGGRIWVSSEGEGQGSTFSFTVPFGPEDNGPGRGTKTERTTTAPASAPKSMALVIDSDASAAELLTHHLQEGGYDVARANSGKDALSLAQELKPAIITLEVELNGEDGWELLSQLKAEASLKATPVVVVSVTKERNRALQLGAAEFVVKPVEAESLLRTFTDVREISAVRIASEQETEEASPAPPTAAPTRRGRSERAAA</sequence>
<dbReference type="SMART" id="SM00387">
    <property type="entry name" value="HATPase_c"/>
    <property type="match status" value="1"/>
</dbReference>
<dbReference type="FunFam" id="3.30.565.10:FF:000010">
    <property type="entry name" value="Sensor histidine kinase RcsC"/>
    <property type="match status" value="1"/>
</dbReference>
<dbReference type="Proteomes" id="UP000520814">
    <property type="component" value="Unassembled WGS sequence"/>
</dbReference>
<dbReference type="SUPFAM" id="SSF55785">
    <property type="entry name" value="PYP-like sensor domain (PAS domain)"/>
    <property type="match status" value="1"/>
</dbReference>
<dbReference type="GO" id="GO:0006355">
    <property type="term" value="P:regulation of DNA-templated transcription"/>
    <property type="evidence" value="ECO:0007669"/>
    <property type="project" value="InterPro"/>
</dbReference>
<dbReference type="GO" id="GO:0009927">
    <property type="term" value="F:histidine phosphotransfer kinase activity"/>
    <property type="evidence" value="ECO:0007669"/>
    <property type="project" value="TreeGrafter"/>
</dbReference>
<dbReference type="CDD" id="cd16922">
    <property type="entry name" value="HATPase_EvgS-ArcB-TorS-like"/>
    <property type="match status" value="1"/>
</dbReference>
<dbReference type="Pfam" id="PF02518">
    <property type="entry name" value="HATPase_c"/>
    <property type="match status" value="1"/>
</dbReference>
<dbReference type="Pfam" id="PF00512">
    <property type="entry name" value="HisKA"/>
    <property type="match status" value="1"/>
</dbReference>
<name>A0A7W9SN93_ARMRO</name>
<comment type="caution">
    <text evidence="22">The sequence shown here is derived from an EMBL/GenBank/DDBJ whole genome shotgun (WGS) entry which is preliminary data.</text>
</comment>
<comment type="catalytic activity">
    <reaction evidence="1">
        <text>ATP + protein L-histidine = ADP + protein N-phospho-L-histidine.</text>
        <dbReference type="EC" id="2.7.13.3"/>
    </reaction>
</comment>